<keyword evidence="2" id="KW-1185">Reference proteome</keyword>
<name>A0A1R1PZ07_ZANCU</name>
<dbReference type="Gene3D" id="3.40.50.1820">
    <property type="entry name" value="alpha/beta hydrolase"/>
    <property type="match status" value="1"/>
</dbReference>
<gene>
    <name evidence="1" type="ORF">AX774_g247</name>
</gene>
<dbReference type="EMBL" id="LSSK01000011">
    <property type="protein sequence ID" value="OMH86175.1"/>
    <property type="molecule type" value="Genomic_DNA"/>
</dbReference>
<dbReference type="SUPFAM" id="SSF53474">
    <property type="entry name" value="alpha/beta-Hydrolases"/>
    <property type="match status" value="1"/>
</dbReference>
<dbReference type="Proteomes" id="UP000188320">
    <property type="component" value="Unassembled WGS sequence"/>
</dbReference>
<dbReference type="AlphaFoldDB" id="A0A1R1PZ07"/>
<accession>A0A1R1PZ07</accession>
<dbReference type="InterPro" id="IPR029058">
    <property type="entry name" value="AB_hydrolase_fold"/>
</dbReference>
<dbReference type="OrthoDB" id="19657at2759"/>
<protein>
    <submittedName>
        <fullName evidence="1">Uncharacterized protein</fullName>
    </submittedName>
</protein>
<reference evidence="2" key="1">
    <citation type="submission" date="2017-01" db="EMBL/GenBank/DDBJ databases">
        <authorList>
            <person name="Wang Y."/>
            <person name="White M."/>
            <person name="Kvist S."/>
            <person name="Moncalvo J.-M."/>
        </authorList>
    </citation>
    <scope>NUCLEOTIDE SEQUENCE [LARGE SCALE GENOMIC DNA]</scope>
    <source>
        <strain evidence="2">COL-18-3</strain>
    </source>
</reference>
<sequence length="89" mass="9995">MIAVFRHHVPDESLKDIGRLYSGRRIWILTGNRDNFIDHGNSEHMFTQIGPDAAVFRIFDGCGHSVATEELSSYTESLAAFIRLGSFPV</sequence>
<proteinExistence type="predicted"/>
<comment type="caution">
    <text evidence="1">The sequence shown here is derived from an EMBL/GenBank/DDBJ whole genome shotgun (WGS) entry which is preliminary data.</text>
</comment>
<organism evidence="1 2">
    <name type="scientific">Zancudomyces culisetae</name>
    <name type="common">Gut fungus</name>
    <name type="synonym">Smittium culisetae</name>
    <dbReference type="NCBI Taxonomy" id="1213189"/>
    <lineage>
        <taxon>Eukaryota</taxon>
        <taxon>Fungi</taxon>
        <taxon>Fungi incertae sedis</taxon>
        <taxon>Zoopagomycota</taxon>
        <taxon>Kickxellomycotina</taxon>
        <taxon>Harpellomycetes</taxon>
        <taxon>Harpellales</taxon>
        <taxon>Legeriomycetaceae</taxon>
        <taxon>Zancudomyces</taxon>
    </lineage>
</organism>
<evidence type="ECO:0000313" key="1">
    <source>
        <dbReference type="EMBL" id="OMH86175.1"/>
    </source>
</evidence>
<evidence type="ECO:0000313" key="2">
    <source>
        <dbReference type="Proteomes" id="UP000188320"/>
    </source>
</evidence>